<evidence type="ECO:0000313" key="9">
    <source>
        <dbReference type="EMBL" id="CED94306.1"/>
    </source>
</evidence>
<dbReference type="Gene3D" id="3.55.40.20">
    <property type="entry name" value="Iron/manganese superoxide dismutase, C-terminal domain"/>
    <property type="match status" value="1"/>
</dbReference>
<dbReference type="FunFam" id="3.55.40.20:FF:000001">
    <property type="entry name" value="Superoxide dismutase"/>
    <property type="match status" value="1"/>
</dbReference>
<dbReference type="GO" id="GO:0046872">
    <property type="term" value="F:metal ion binding"/>
    <property type="evidence" value="ECO:0007669"/>
    <property type="project" value="UniProtKB-KW"/>
</dbReference>
<dbReference type="EMBL" id="LN555523">
    <property type="protein sequence ID" value="CED94306.1"/>
    <property type="molecule type" value="Genomic_DNA"/>
</dbReference>
<feature type="binding site" evidence="5">
    <location>
        <position position="193"/>
    </location>
    <ligand>
        <name>Mn(2+)</name>
        <dbReference type="ChEBI" id="CHEBI:29035"/>
    </ligand>
</feature>
<dbReference type="PROSITE" id="PS00088">
    <property type="entry name" value="SOD_MN"/>
    <property type="match status" value="1"/>
</dbReference>
<comment type="function">
    <text evidence="6">Destroys radicals which are normally produced within the cells and which are toxic to biological systems.</text>
</comment>
<comment type="catalytic activity">
    <reaction evidence="6">
        <text>2 superoxide + 2 H(+) = H2O2 + O2</text>
        <dbReference type="Rhea" id="RHEA:20696"/>
        <dbReference type="ChEBI" id="CHEBI:15378"/>
        <dbReference type="ChEBI" id="CHEBI:15379"/>
        <dbReference type="ChEBI" id="CHEBI:16240"/>
        <dbReference type="ChEBI" id="CHEBI:18421"/>
        <dbReference type="EC" id="1.15.1.1"/>
    </reaction>
</comment>
<dbReference type="InterPro" id="IPR036314">
    <property type="entry name" value="SOD_C_sf"/>
</dbReference>
<feature type="domain" description="Manganese/iron superoxide dismutase C-terminal" evidence="8">
    <location>
        <begin position="125"/>
        <end position="223"/>
    </location>
</feature>
<dbReference type="InterPro" id="IPR019833">
    <property type="entry name" value="Mn/Fe_SOD_BS"/>
</dbReference>
<protein>
    <recommendedName>
        <fullName evidence="2 6">Superoxide dismutase</fullName>
        <ecNumber evidence="2 6">1.15.1.1</ecNumber>
    </recommendedName>
</protein>
<comment type="similarity">
    <text evidence="1 6">Belongs to the iron/manganese superoxide dismutase family.</text>
</comment>
<organism evidence="9 10">
    <name type="scientific">Romboutsia ilealis</name>
    <dbReference type="NCBI Taxonomy" id="1115758"/>
    <lineage>
        <taxon>Bacteria</taxon>
        <taxon>Bacillati</taxon>
        <taxon>Bacillota</taxon>
        <taxon>Clostridia</taxon>
        <taxon>Peptostreptococcales</taxon>
        <taxon>Peptostreptococcaceae</taxon>
        <taxon>Romboutsia</taxon>
    </lineage>
</organism>
<evidence type="ECO:0000256" key="4">
    <source>
        <dbReference type="ARBA" id="ARBA00023002"/>
    </source>
</evidence>
<dbReference type="AlphaFoldDB" id="A0A1V1I257"/>
<feature type="domain" description="Manganese/iron superoxide dismutase N-terminal" evidence="7">
    <location>
        <begin position="32"/>
        <end position="118"/>
    </location>
</feature>
<keyword evidence="4 6" id="KW-0560">Oxidoreductase</keyword>
<dbReference type="RefSeq" id="WP_180701839.1">
    <property type="nucleotide sequence ID" value="NZ_LN555523.1"/>
</dbReference>
<dbReference type="Pfam" id="PF00081">
    <property type="entry name" value="Sod_Fe_N"/>
    <property type="match status" value="1"/>
</dbReference>
<dbReference type="Pfam" id="PF02777">
    <property type="entry name" value="Sod_Fe_C"/>
    <property type="match status" value="1"/>
</dbReference>
<evidence type="ECO:0000256" key="5">
    <source>
        <dbReference type="PIRSR" id="PIRSR000349-1"/>
    </source>
</evidence>
<evidence type="ECO:0000256" key="1">
    <source>
        <dbReference type="ARBA" id="ARBA00008714"/>
    </source>
</evidence>
<feature type="binding site" evidence="5">
    <location>
        <position position="197"/>
    </location>
    <ligand>
        <name>Mn(2+)</name>
        <dbReference type="ChEBI" id="CHEBI:29035"/>
    </ligand>
</feature>
<dbReference type="InterPro" id="IPR019831">
    <property type="entry name" value="Mn/Fe_SOD_N"/>
</dbReference>
<accession>A0A1V1I257</accession>
<keyword evidence="3 5" id="KW-0479">Metal-binding</keyword>
<gene>
    <name evidence="9" type="ORF">CRIB_1699</name>
</gene>
<dbReference type="InterPro" id="IPR001189">
    <property type="entry name" value="Mn/Fe_SOD"/>
</dbReference>
<evidence type="ECO:0000259" key="7">
    <source>
        <dbReference type="Pfam" id="PF00081"/>
    </source>
</evidence>
<dbReference type="PANTHER" id="PTHR43595">
    <property type="entry name" value="37S RIBOSOMAL PROTEIN S26, MITOCHONDRIAL"/>
    <property type="match status" value="1"/>
</dbReference>
<keyword evidence="10" id="KW-1185">Reference proteome</keyword>
<dbReference type="GeneID" id="82205731"/>
<dbReference type="InterPro" id="IPR019832">
    <property type="entry name" value="Mn/Fe_SOD_C"/>
</dbReference>
<dbReference type="GO" id="GO:0004784">
    <property type="term" value="F:superoxide dismutase activity"/>
    <property type="evidence" value="ECO:0007669"/>
    <property type="project" value="UniProtKB-EC"/>
</dbReference>
<dbReference type="SUPFAM" id="SSF46609">
    <property type="entry name" value="Fe,Mn superoxide dismutase (SOD), N-terminal domain"/>
    <property type="match status" value="1"/>
</dbReference>
<evidence type="ECO:0000313" key="10">
    <source>
        <dbReference type="Proteomes" id="UP000245622"/>
    </source>
</evidence>
<dbReference type="PRINTS" id="PR01703">
    <property type="entry name" value="MNSODISMTASE"/>
</dbReference>
<name>A0A1V1I257_9FIRM</name>
<evidence type="ECO:0000259" key="8">
    <source>
        <dbReference type="Pfam" id="PF02777"/>
    </source>
</evidence>
<dbReference type="Gene3D" id="1.10.287.990">
    <property type="entry name" value="Fe,Mn superoxide dismutase (SOD) domain"/>
    <property type="match status" value="1"/>
</dbReference>
<evidence type="ECO:0000256" key="6">
    <source>
        <dbReference type="RuleBase" id="RU000414"/>
    </source>
</evidence>
<feature type="binding site" evidence="5">
    <location>
        <position position="111"/>
    </location>
    <ligand>
        <name>Mn(2+)</name>
        <dbReference type="ChEBI" id="CHEBI:29035"/>
    </ligand>
</feature>
<dbReference type="KEGG" id="ril:CRIB_1699"/>
<evidence type="ECO:0000256" key="3">
    <source>
        <dbReference type="ARBA" id="ARBA00022723"/>
    </source>
</evidence>
<dbReference type="InterPro" id="IPR036324">
    <property type="entry name" value="Mn/Fe_SOD_N_sf"/>
</dbReference>
<sequence>MKKKLLSVTLLFLFIILAPSDSFGLSSKFKPFEYNELNYSYDALEPYMDKETIILHYNKHYKNYVDKLNDTIKQYPSLYSCSLIDLLTNLDSLPDSASQIIKNNGGGVYNHEFFFSIMTNKKTSPSGELKKAIARDFGSFDELKKEFKKASLDIFGSGWVWLVSDNNGNLSIIKTSNQDTPITLNLTPIIGIDLWEHAYYLRYQNNRSHYIDSWFNVVNWDRALSNYNNSK</sequence>
<dbReference type="GO" id="GO:0005737">
    <property type="term" value="C:cytoplasm"/>
    <property type="evidence" value="ECO:0007669"/>
    <property type="project" value="TreeGrafter"/>
</dbReference>
<evidence type="ECO:0000256" key="2">
    <source>
        <dbReference type="ARBA" id="ARBA00012682"/>
    </source>
</evidence>
<feature type="binding site" evidence="5">
    <location>
        <position position="56"/>
    </location>
    <ligand>
        <name>Mn(2+)</name>
        <dbReference type="ChEBI" id="CHEBI:29035"/>
    </ligand>
</feature>
<proteinExistence type="inferred from homology"/>
<dbReference type="PIRSF" id="PIRSF000349">
    <property type="entry name" value="SODismutase"/>
    <property type="match status" value="1"/>
</dbReference>
<dbReference type="Proteomes" id="UP000245622">
    <property type="component" value="Chromosome 1"/>
</dbReference>
<reference evidence="9 10" key="1">
    <citation type="submission" date="2014-04" db="EMBL/GenBank/DDBJ databases">
        <authorList>
            <person name="Hornung B.V."/>
        </authorList>
    </citation>
    <scope>NUCLEOTIDE SEQUENCE [LARGE SCALE GENOMIC DNA]</scope>
    <source>
        <strain evidence="9 10">CRIB</strain>
    </source>
</reference>
<dbReference type="EC" id="1.15.1.1" evidence="2 6"/>
<dbReference type="PANTHER" id="PTHR43595:SF2">
    <property type="entry name" value="SMALL RIBOSOMAL SUBUNIT PROTEIN MS42"/>
    <property type="match status" value="1"/>
</dbReference>
<dbReference type="SUPFAM" id="SSF54719">
    <property type="entry name" value="Fe,Mn superoxide dismutase (SOD), C-terminal domain"/>
    <property type="match status" value="1"/>
</dbReference>